<reference evidence="3" key="2">
    <citation type="journal article" date="1997" name="Gene">
        <title>The complete nucleotide sequence and functional organization of Bacillus subtilis bacteriophage SPP1.</title>
        <authorList>
            <person name="Alonso J.C."/>
            <person name="Luder G."/>
            <person name="Stiege A.C."/>
            <person name="Chai S."/>
            <person name="Weise F."/>
            <person name="Trautner T.A."/>
        </authorList>
    </citation>
    <scope>NUCLEOTIDE SEQUENCE [LARGE SCALE GENOMIC DNA]</scope>
</reference>
<organismHost>
    <name type="scientific">Bacillus subtilis</name>
    <dbReference type="NCBI Taxonomy" id="1423"/>
</organismHost>
<reference evidence="1" key="1">
    <citation type="journal article" date="1994" name="J. Mol. Biol.">
        <title>Analysis of cis and trans acting elements required for the initiation of DNA replication in the Bacillus subtilis bacteriophage SPP1.</title>
        <authorList>
            <person name="Pedre X."/>
            <person name="Weise F."/>
            <person name="Chai S."/>
            <person name="Lueder G."/>
            <person name="Alonso J.C."/>
        </authorList>
    </citation>
    <scope>NUCLEOTIDE SEQUENCE</scope>
</reference>
<evidence type="ECO:0000313" key="3">
    <source>
        <dbReference type="Proteomes" id="UP000002559"/>
    </source>
</evidence>
<dbReference type="EMBL" id="X67865">
    <property type="protein sequence ID" value="CAA48051.1"/>
    <property type="molecule type" value="Genomic_DNA"/>
</dbReference>
<reference evidence="2" key="3">
    <citation type="submission" date="2006-07" db="EMBL/GenBank/DDBJ databases">
        <title>.</title>
        <authorList>
            <person name="Alonso J.C."/>
            <person name="Auzat I."/>
        </authorList>
    </citation>
    <scope>NUCLEOTIDE SEQUENCE</scope>
</reference>
<organism evidence="1">
    <name type="scientific">Bacillus phage SPP1</name>
    <name type="common">Bacteriophage SPP1</name>
    <dbReference type="NCBI Taxonomy" id="10724"/>
    <lineage>
        <taxon>Viruses</taxon>
        <taxon>Duplodnaviria</taxon>
        <taxon>Heunggongvirae</taxon>
        <taxon>Uroviricota</taxon>
        <taxon>Caudoviricetes</taxon>
        <taxon>Trautnerviridae</taxon>
        <taxon>Polsinellivirinae</taxon>
        <taxon>Rivavirus</taxon>
        <taxon>Rivavirus SPP1</taxon>
    </lineage>
</organism>
<protein>
    <submittedName>
        <fullName evidence="1">B.subtilis phage SPP1 DNA sequence coding for products required for replication initiation</fullName>
    </submittedName>
    <submittedName>
        <fullName evidence="2">Bacteriophage SPP1 complete nucleotide sequence</fullName>
    </submittedName>
</protein>
<name>Q38140_BPSPP</name>
<evidence type="ECO:0000313" key="2">
    <source>
        <dbReference type="EMBL" id="CAA66539.1"/>
    </source>
</evidence>
<dbReference type="KEGG" id="vg:955298"/>
<sequence>MTLYRYLCTECDTVNYISWIINASAPCCSECGQDDRRKYRFEGYLVGDFSIETKEEE</sequence>
<dbReference type="EMBL" id="X97918">
    <property type="protein sequence ID" value="CAA66539.1"/>
    <property type="molecule type" value="Genomic_DNA"/>
</dbReference>
<accession>Q38140</accession>
<dbReference type="Proteomes" id="UP000002559">
    <property type="component" value="Segment"/>
</dbReference>
<dbReference type="RefSeq" id="NP_690723.1">
    <property type="nucleotide sequence ID" value="NC_004166.2"/>
</dbReference>
<keyword evidence="3" id="KW-1185">Reference proteome</keyword>
<evidence type="ECO:0000313" key="1">
    <source>
        <dbReference type="EMBL" id="CAA48051.1"/>
    </source>
</evidence>
<proteinExistence type="predicted"/>
<dbReference type="PIR" id="S43800">
    <property type="entry name" value="S43800"/>
</dbReference>
<dbReference type="GeneID" id="955298"/>
<reference evidence="2" key="4">
    <citation type="submission" date="2006-07" db="EMBL/GenBank/DDBJ databases">
        <title>Analysis of the complete nucleotide sequence and functional organization of Bacillus subtilis bacteriophage SPP1.</title>
        <authorList>
            <person name="Alonso J.C."/>
            <person name="Luder G."/>
            <person name="Stiege A.C."/>
            <person name="Chai S."/>
            <person name="Weise F."/>
            <person name="Trautner T.A."/>
        </authorList>
    </citation>
    <scope>NUCLEOTIDE SEQUENCE</scope>
</reference>